<dbReference type="SUPFAM" id="SSF51569">
    <property type="entry name" value="Aldolase"/>
    <property type="match status" value="1"/>
</dbReference>
<gene>
    <name evidence="4" type="ORF">Q2T52_06330</name>
</gene>
<evidence type="ECO:0000313" key="4">
    <source>
        <dbReference type="EMBL" id="MDO1581712.1"/>
    </source>
</evidence>
<accession>A0ABT8STH5</accession>
<evidence type="ECO:0000256" key="2">
    <source>
        <dbReference type="ARBA" id="ARBA00023239"/>
    </source>
</evidence>
<keyword evidence="5" id="KW-1185">Reference proteome</keyword>
<dbReference type="InterPro" id="IPR002220">
    <property type="entry name" value="DapA-like"/>
</dbReference>
<dbReference type="RefSeq" id="WP_302075802.1">
    <property type="nucleotide sequence ID" value="NZ_JAUKWQ010000001.1"/>
</dbReference>
<comment type="similarity">
    <text evidence="1 3">Belongs to the DapA family.</text>
</comment>
<comment type="caution">
    <text evidence="4">The sequence shown here is derived from an EMBL/GenBank/DDBJ whole genome shotgun (WGS) entry which is preliminary data.</text>
</comment>
<organism evidence="4 5">
    <name type="scientific">Rhizobium oryzicola</name>
    <dbReference type="NCBI Taxonomy" id="1232668"/>
    <lineage>
        <taxon>Bacteria</taxon>
        <taxon>Pseudomonadati</taxon>
        <taxon>Pseudomonadota</taxon>
        <taxon>Alphaproteobacteria</taxon>
        <taxon>Hyphomicrobiales</taxon>
        <taxon>Rhizobiaceae</taxon>
        <taxon>Rhizobium/Agrobacterium group</taxon>
        <taxon>Rhizobium</taxon>
    </lineage>
</organism>
<dbReference type="SMART" id="SM01130">
    <property type="entry name" value="DHDPS"/>
    <property type="match status" value="1"/>
</dbReference>
<dbReference type="PIRSF" id="PIRSF001365">
    <property type="entry name" value="DHDPS"/>
    <property type="match status" value="1"/>
</dbReference>
<dbReference type="EMBL" id="JAUKWQ010000001">
    <property type="protein sequence ID" value="MDO1581712.1"/>
    <property type="molecule type" value="Genomic_DNA"/>
</dbReference>
<dbReference type="PANTHER" id="PTHR12128:SF66">
    <property type="entry name" value="4-HYDROXY-2-OXOGLUTARATE ALDOLASE, MITOCHONDRIAL"/>
    <property type="match status" value="1"/>
</dbReference>
<evidence type="ECO:0000256" key="3">
    <source>
        <dbReference type="PIRNR" id="PIRNR001365"/>
    </source>
</evidence>
<dbReference type="Pfam" id="PF00701">
    <property type="entry name" value="DHDPS"/>
    <property type="match status" value="1"/>
</dbReference>
<dbReference type="CDD" id="cd00408">
    <property type="entry name" value="DHDPS-like"/>
    <property type="match status" value="1"/>
</dbReference>
<protein>
    <submittedName>
        <fullName evidence="4">Dihydrodipicolinate synthase family protein</fullName>
    </submittedName>
</protein>
<sequence length="294" mass="31212">MFHGLSAFPPTPTDAQGVVDTAALARVLEVIVAAGADSIGLLGSTGGYAYLSRDQKRRAMDVAVECADGKVPIIVGIGALRTDESEALAREAEQACASGLLLAPVSYTPLTEEEVFQHFKTVAATTGLPLCIYNNPTTTKFVFSEQLIARLAALPNIAAVKMPAAADGDYAGEIARLRAHSPSGFAIGYSGDWIAPVALLAGADAWYSVVAGLLPAPSLALIRAAQAGDVAETRRIEESFQPLWSLFKQHGSFRVMYLIASLLGRFEAEPPRPILPLENEVREQVQAALTHLEK</sequence>
<reference evidence="4" key="2">
    <citation type="submission" date="2023-07" db="EMBL/GenBank/DDBJ databases">
        <authorList>
            <person name="Sun H."/>
        </authorList>
    </citation>
    <scope>NUCLEOTIDE SEQUENCE</scope>
    <source>
        <strain evidence="4">05753</strain>
    </source>
</reference>
<reference evidence="4" key="1">
    <citation type="journal article" date="2015" name="Int. J. Syst. Evol. Microbiol.">
        <title>Rhizobium oryzicola sp. nov., potential plant-growth-promoting endophytic bacteria isolated from rice roots.</title>
        <authorList>
            <person name="Zhang X.X."/>
            <person name="Gao J.S."/>
            <person name="Cao Y.H."/>
            <person name="Sheirdil R.A."/>
            <person name="Wang X.C."/>
            <person name="Zhang L."/>
        </authorList>
    </citation>
    <scope>NUCLEOTIDE SEQUENCE</scope>
    <source>
        <strain evidence="4">05753</strain>
    </source>
</reference>
<evidence type="ECO:0000313" key="5">
    <source>
        <dbReference type="Proteomes" id="UP001169006"/>
    </source>
</evidence>
<keyword evidence="2 3" id="KW-0456">Lyase</keyword>
<dbReference type="PANTHER" id="PTHR12128">
    <property type="entry name" value="DIHYDRODIPICOLINATE SYNTHASE"/>
    <property type="match status" value="1"/>
</dbReference>
<dbReference type="Gene3D" id="3.20.20.70">
    <property type="entry name" value="Aldolase class I"/>
    <property type="match status" value="1"/>
</dbReference>
<proteinExistence type="inferred from homology"/>
<dbReference type="PRINTS" id="PR00146">
    <property type="entry name" value="DHPICSNTHASE"/>
</dbReference>
<dbReference type="Proteomes" id="UP001169006">
    <property type="component" value="Unassembled WGS sequence"/>
</dbReference>
<evidence type="ECO:0000256" key="1">
    <source>
        <dbReference type="ARBA" id="ARBA00007592"/>
    </source>
</evidence>
<dbReference type="InterPro" id="IPR013785">
    <property type="entry name" value="Aldolase_TIM"/>
</dbReference>
<name>A0ABT8STH5_9HYPH</name>